<dbReference type="InterPro" id="IPR036388">
    <property type="entry name" value="WH-like_DNA-bd_sf"/>
</dbReference>
<dbReference type="SUPFAM" id="SSF46785">
    <property type="entry name" value="Winged helix' DNA-binding domain"/>
    <property type="match status" value="1"/>
</dbReference>
<dbReference type="GO" id="GO:0003677">
    <property type="term" value="F:DNA binding"/>
    <property type="evidence" value="ECO:0007669"/>
    <property type="project" value="UniProtKB-KW"/>
</dbReference>
<reference evidence="6 7" key="1">
    <citation type="submission" date="2016-10" db="EMBL/GenBank/DDBJ databases">
        <authorList>
            <person name="de Groot N.N."/>
        </authorList>
    </citation>
    <scope>NUCLEOTIDE SEQUENCE [LARGE SCALE GENOMIC DNA]</scope>
    <source>
        <strain evidence="6 7">D15d</strain>
    </source>
</reference>
<dbReference type="CDD" id="cd05466">
    <property type="entry name" value="PBP2_LTTR_substrate"/>
    <property type="match status" value="1"/>
</dbReference>
<dbReference type="GO" id="GO:0032993">
    <property type="term" value="C:protein-DNA complex"/>
    <property type="evidence" value="ECO:0007669"/>
    <property type="project" value="TreeGrafter"/>
</dbReference>
<accession>A0A1H5TLA6</accession>
<evidence type="ECO:0000256" key="3">
    <source>
        <dbReference type="ARBA" id="ARBA00023125"/>
    </source>
</evidence>
<evidence type="ECO:0000313" key="7">
    <source>
        <dbReference type="Proteomes" id="UP000236726"/>
    </source>
</evidence>
<protein>
    <submittedName>
        <fullName evidence="6">DNA-binding transcriptional regulator, LysR family</fullName>
    </submittedName>
</protein>
<sequence length="296" mass="34071">MDIKDIRFYMECYEARSINKAAKSLFITPQGLGKALDRIETELQVKLFDRTKQGLVPTEAGVFFYKKSHRILESTRELEEGLEEIKSKKKIFKLGYSCGLIRMLPLSVIDKIQEDFENVELSIEESSNLDVKQKLAKNQIDLGLVIGRVAAENVIEVELESKTMCAVVPKGHKLFNRKSLKIADLKDEQLISLNEKYQAYDNLINSCEREGFFPHIRIKTMEAAMIYEFVREGIGIGIDVDIHNREGLFENVALIPIKDAIPWSVYLVYKNEKRKDECLLKLERSLSNPPLQKRKL</sequence>
<dbReference type="PANTHER" id="PTHR30346">
    <property type="entry name" value="TRANSCRIPTIONAL DUAL REGULATOR HCAR-RELATED"/>
    <property type="match status" value="1"/>
</dbReference>
<dbReference type="PROSITE" id="PS50931">
    <property type="entry name" value="HTH_LYSR"/>
    <property type="match status" value="1"/>
</dbReference>
<dbReference type="PANTHER" id="PTHR30346:SF0">
    <property type="entry name" value="HCA OPERON TRANSCRIPTIONAL ACTIVATOR HCAR"/>
    <property type="match status" value="1"/>
</dbReference>
<keyword evidence="3 6" id="KW-0238">DNA-binding</keyword>
<dbReference type="AlphaFoldDB" id="A0A1H5TLA6"/>
<dbReference type="InterPro" id="IPR005119">
    <property type="entry name" value="LysR_subst-bd"/>
</dbReference>
<dbReference type="InterPro" id="IPR000847">
    <property type="entry name" value="LysR_HTH_N"/>
</dbReference>
<organism evidence="6 7">
    <name type="scientific">Lachnospira multipara</name>
    <dbReference type="NCBI Taxonomy" id="28051"/>
    <lineage>
        <taxon>Bacteria</taxon>
        <taxon>Bacillati</taxon>
        <taxon>Bacillota</taxon>
        <taxon>Clostridia</taxon>
        <taxon>Lachnospirales</taxon>
        <taxon>Lachnospiraceae</taxon>
        <taxon>Lachnospira</taxon>
    </lineage>
</organism>
<dbReference type="Proteomes" id="UP000236726">
    <property type="component" value="Unassembled WGS sequence"/>
</dbReference>
<dbReference type="Pfam" id="PF03466">
    <property type="entry name" value="LysR_substrate"/>
    <property type="match status" value="1"/>
</dbReference>
<dbReference type="InterPro" id="IPR036390">
    <property type="entry name" value="WH_DNA-bd_sf"/>
</dbReference>
<feature type="domain" description="HTH lysR-type" evidence="5">
    <location>
        <begin position="1"/>
        <end position="58"/>
    </location>
</feature>
<keyword evidence="4" id="KW-0804">Transcription</keyword>
<evidence type="ECO:0000256" key="2">
    <source>
        <dbReference type="ARBA" id="ARBA00023015"/>
    </source>
</evidence>
<gene>
    <name evidence="6" type="ORF">SAMN05216537_1054</name>
</gene>
<dbReference type="GO" id="GO:0003700">
    <property type="term" value="F:DNA-binding transcription factor activity"/>
    <property type="evidence" value="ECO:0007669"/>
    <property type="project" value="InterPro"/>
</dbReference>
<keyword evidence="7" id="KW-1185">Reference proteome</keyword>
<evidence type="ECO:0000259" key="5">
    <source>
        <dbReference type="PROSITE" id="PS50931"/>
    </source>
</evidence>
<dbReference type="Gene3D" id="3.40.190.290">
    <property type="match status" value="1"/>
</dbReference>
<dbReference type="Pfam" id="PF00126">
    <property type="entry name" value="HTH_1"/>
    <property type="match status" value="1"/>
</dbReference>
<dbReference type="EMBL" id="FNUL01000005">
    <property type="protein sequence ID" value="SEF63543.1"/>
    <property type="molecule type" value="Genomic_DNA"/>
</dbReference>
<evidence type="ECO:0000313" key="6">
    <source>
        <dbReference type="EMBL" id="SEF63543.1"/>
    </source>
</evidence>
<proteinExistence type="inferred from homology"/>
<evidence type="ECO:0000256" key="1">
    <source>
        <dbReference type="ARBA" id="ARBA00009437"/>
    </source>
</evidence>
<dbReference type="SUPFAM" id="SSF53850">
    <property type="entry name" value="Periplasmic binding protein-like II"/>
    <property type="match status" value="1"/>
</dbReference>
<name>A0A1H5TLA6_9FIRM</name>
<keyword evidence="2" id="KW-0805">Transcription regulation</keyword>
<comment type="similarity">
    <text evidence="1">Belongs to the LysR transcriptional regulatory family.</text>
</comment>
<evidence type="ECO:0000256" key="4">
    <source>
        <dbReference type="ARBA" id="ARBA00023163"/>
    </source>
</evidence>
<dbReference type="RefSeq" id="WP_103952485.1">
    <property type="nucleotide sequence ID" value="NZ_FNUL01000005.1"/>
</dbReference>
<dbReference type="Gene3D" id="1.10.10.10">
    <property type="entry name" value="Winged helix-like DNA-binding domain superfamily/Winged helix DNA-binding domain"/>
    <property type="match status" value="1"/>
</dbReference>